<proteinExistence type="predicted"/>
<dbReference type="EMBL" id="JARJCN010000059">
    <property type="protein sequence ID" value="KAJ7079629.1"/>
    <property type="molecule type" value="Genomic_DNA"/>
</dbReference>
<evidence type="ECO:0000256" key="1">
    <source>
        <dbReference type="SAM" id="MobiDB-lite"/>
    </source>
</evidence>
<dbReference type="Proteomes" id="UP001222325">
    <property type="component" value="Unassembled WGS sequence"/>
</dbReference>
<dbReference type="AlphaFoldDB" id="A0AAD6TYD2"/>
<keyword evidence="3" id="KW-1185">Reference proteome</keyword>
<evidence type="ECO:0008006" key="4">
    <source>
        <dbReference type="Google" id="ProtNLM"/>
    </source>
</evidence>
<protein>
    <recommendedName>
        <fullName evidence="4">Integrase zinc-binding domain-containing protein</fullName>
    </recommendedName>
</protein>
<evidence type="ECO:0000313" key="2">
    <source>
        <dbReference type="EMBL" id="KAJ7079629.1"/>
    </source>
</evidence>
<feature type="compositionally biased region" description="Low complexity" evidence="1">
    <location>
        <begin position="17"/>
        <end position="28"/>
    </location>
</feature>
<organism evidence="2 3">
    <name type="scientific">Mycena belliarum</name>
    <dbReference type="NCBI Taxonomy" id="1033014"/>
    <lineage>
        <taxon>Eukaryota</taxon>
        <taxon>Fungi</taxon>
        <taxon>Dikarya</taxon>
        <taxon>Basidiomycota</taxon>
        <taxon>Agaricomycotina</taxon>
        <taxon>Agaricomycetes</taxon>
        <taxon>Agaricomycetidae</taxon>
        <taxon>Agaricales</taxon>
        <taxon>Marasmiineae</taxon>
        <taxon>Mycenaceae</taxon>
        <taxon>Mycena</taxon>
    </lineage>
</organism>
<feature type="compositionally biased region" description="Pro residues" evidence="1">
    <location>
        <begin position="29"/>
        <end position="40"/>
    </location>
</feature>
<name>A0AAD6TYD2_9AGAR</name>
<accession>A0AAD6TYD2</accession>
<sequence>MASLSSVLSTDLFSVSTSSKDYSSSHSPSFPPAEPSPPQDIPGFPTYAQYKRAEAAYLTQFTSAPRQDKALIPQPLFDRVWDELALPGASAEDSKFRSWVRNTFALGAPPFFLGTSGDAKLALLHRKSGLPVAVREQIYALLCYFHDEMKHGTRENTVRHVYAHFRYVPRKLILEFLKMCPTCAPKNRG</sequence>
<feature type="region of interest" description="Disordered" evidence="1">
    <location>
        <begin position="17"/>
        <end position="44"/>
    </location>
</feature>
<comment type="caution">
    <text evidence="2">The sequence shown here is derived from an EMBL/GenBank/DDBJ whole genome shotgun (WGS) entry which is preliminary data.</text>
</comment>
<evidence type="ECO:0000313" key="3">
    <source>
        <dbReference type="Proteomes" id="UP001222325"/>
    </source>
</evidence>
<reference evidence="2" key="1">
    <citation type="submission" date="2023-03" db="EMBL/GenBank/DDBJ databases">
        <title>Massive genome expansion in bonnet fungi (Mycena s.s.) driven by repeated elements and novel gene families across ecological guilds.</title>
        <authorList>
            <consortium name="Lawrence Berkeley National Laboratory"/>
            <person name="Harder C.B."/>
            <person name="Miyauchi S."/>
            <person name="Viragh M."/>
            <person name="Kuo A."/>
            <person name="Thoen E."/>
            <person name="Andreopoulos B."/>
            <person name="Lu D."/>
            <person name="Skrede I."/>
            <person name="Drula E."/>
            <person name="Henrissat B."/>
            <person name="Morin E."/>
            <person name="Kohler A."/>
            <person name="Barry K."/>
            <person name="LaButti K."/>
            <person name="Morin E."/>
            <person name="Salamov A."/>
            <person name="Lipzen A."/>
            <person name="Mereny Z."/>
            <person name="Hegedus B."/>
            <person name="Baldrian P."/>
            <person name="Stursova M."/>
            <person name="Weitz H."/>
            <person name="Taylor A."/>
            <person name="Grigoriev I.V."/>
            <person name="Nagy L.G."/>
            <person name="Martin F."/>
            <person name="Kauserud H."/>
        </authorList>
    </citation>
    <scope>NUCLEOTIDE SEQUENCE</scope>
    <source>
        <strain evidence="2">CBHHK173m</strain>
    </source>
</reference>
<feature type="non-terminal residue" evidence="2">
    <location>
        <position position="189"/>
    </location>
</feature>
<gene>
    <name evidence="2" type="ORF">B0H15DRAFT_787958</name>
</gene>